<protein>
    <submittedName>
        <fullName evidence="1">Uncharacterized protein</fullName>
    </submittedName>
</protein>
<proteinExistence type="predicted"/>
<dbReference type="EMBL" id="RHFK02000007">
    <property type="protein sequence ID" value="TWW72979.1"/>
    <property type="molecule type" value="Genomic_DNA"/>
</dbReference>
<dbReference type="AlphaFoldDB" id="A0A5C6P237"/>
<evidence type="ECO:0000313" key="1">
    <source>
        <dbReference type="EMBL" id="TWW72979.1"/>
    </source>
</evidence>
<accession>A0A5C6P237</accession>
<organism evidence="1 2">
    <name type="scientific">Takifugu flavidus</name>
    <name type="common">sansaifugu</name>
    <dbReference type="NCBI Taxonomy" id="433684"/>
    <lineage>
        <taxon>Eukaryota</taxon>
        <taxon>Metazoa</taxon>
        <taxon>Chordata</taxon>
        <taxon>Craniata</taxon>
        <taxon>Vertebrata</taxon>
        <taxon>Euteleostomi</taxon>
        <taxon>Actinopterygii</taxon>
        <taxon>Neopterygii</taxon>
        <taxon>Teleostei</taxon>
        <taxon>Neoteleostei</taxon>
        <taxon>Acanthomorphata</taxon>
        <taxon>Eupercaria</taxon>
        <taxon>Tetraodontiformes</taxon>
        <taxon>Tetradontoidea</taxon>
        <taxon>Tetraodontidae</taxon>
        <taxon>Takifugu</taxon>
    </lineage>
</organism>
<comment type="caution">
    <text evidence="1">The sequence shown here is derived from an EMBL/GenBank/DDBJ whole genome shotgun (WGS) entry which is preliminary data.</text>
</comment>
<name>A0A5C6P237_9TELE</name>
<reference evidence="1 2" key="1">
    <citation type="submission" date="2019-04" db="EMBL/GenBank/DDBJ databases">
        <title>Chromosome genome assembly for Takifugu flavidus.</title>
        <authorList>
            <person name="Xiao S."/>
        </authorList>
    </citation>
    <scope>NUCLEOTIDE SEQUENCE [LARGE SCALE GENOMIC DNA]</scope>
    <source>
        <strain evidence="1">HTHZ2018</strain>
        <tissue evidence="1">Muscle</tissue>
    </source>
</reference>
<keyword evidence="2" id="KW-1185">Reference proteome</keyword>
<evidence type="ECO:0000313" key="2">
    <source>
        <dbReference type="Proteomes" id="UP000324091"/>
    </source>
</evidence>
<sequence>MLRQDYASTPTPLPPQVKPLQLNSQAFLRSSPVRTAAPLLTAPRTTGAPARVVRKAAGGANHGGQGSHADELRQCRQGNHSGVPDLPPALEEQVLRSEQEGVKTRSSVKADFVVVSERQNRACGGEKVGERRDTAPLSESIRKVLDKQPIKFVRAVKQDLRSGKTEDRILPPPYFCNLSFRPSSLCLSISIILPSIITPPSPATPLTSPPSVPVLLPSIFA</sequence>
<dbReference type="Proteomes" id="UP000324091">
    <property type="component" value="Chromosome 15"/>
</dbReference>
<gene>
    <name evidence="1" type="ORF">D4764_15G0003730</name>
</gene>